<dbReference type="Pfam" id="PF16035">
    <property type="entry name" value="Chalcone_2"/>
    <property type="match status" value="1"/>
</dbReference>
<feature type="domain" description="Chalcone isomerase" evidence="2">
    <location>
        <begin position="166"/>
        <end position="373"/>
    </location>
</feature>
<dbReference type="EMBL" id="GL629801">
    <property type="protein sequence ID" value="EFX00665.1"/>
    <property type="molecule type" value="Genomic_DNA"/>
</dbReference>
<evidence type="ECO:0000256" key="1">
    <source>
        <dbReference type="SAM" id="Phobius"/>
    </source>
</evidence>
<evidence type="ECO:0000313" key="4">
    <source>
        <dbReference type="Proteomes" id="UP000007796"/>
    </source>
</evidence>
<dbReference type="Proteomes" id="UP000007796">
    <property type="component" value="Unassembled WGS sequence"/>
</dbReference>
<dbReference type="GeneID" id="25981236"/>
<dbReference type="OrthoDB" id="18193at2759"/>
<proteinExistence type="predicted"/>
<dbReference type="PANTHER" id="PTHR47284:SF3">
    <property type="entry name" value="FATTY-ACID-BINDING PROTEIN 2"/>
    <property type="match status" value="1"/>
</dbReference>
<dbReference type="InterPro" id="IPR016088">
    <property type="entry name" value="Chalcone_isomerase_3-sand"/>
</dbReference>
<organism evidence="4">
    <name type="scientific">Grosmannia clavigera (strain kw1407 / UAMH 11150)</name>
    <name type="common">Blue stain fungus</name>
    <name type="synonym">Graphiocladiella clavigera</name>
    <dbReference type="NCBI Taxonomy" id="655863"/>
    <lineage>
        <taxon>Eukaryota</taxon>
        <taxon>Fungi</taxon>
        <taxon>Dikarya</taxon>
        <taxon>Ascomycota</taxon>
        <taxon>Pezizomycotina</taxon>
        <taxon>Sordariomycetes</taxon>
        <taxon>Sordariomycetidae</taxon>
        <taxon>Ophiostomatales</taxon>
        <taxon>Ophiostomataceae</taxon>
        <taxon>Leptographium</taxon>
    </lineage>
</organism>
<evidence type="ECO:0000259" key="2">
    <source>
        <dbReference type="Pfam" id="PF16035"/>
    </source>
</evidence>
<protein>
    <recommendedName>
        <fullName evidence="2">Chalcone isomerase domain-containing protein</fullName>
    </recommendedName>
</protein>
<dbReference type="Gene3D" id="3.50.70.10">
    <property type="match status" value="1"/>
</dbReference>
<dbReference type="SUPFAM" id="SSF54626">
    <property type="entry name" value="Chalcone isomerase"/>
    <property type="match status" value="1"/>
</dbReference>
<dbReference type="FunCoup" id="F0XP22">
    <property type="interactions" value="119"/>
</dbReference>
<keyword evidence="1" id="KW-0812">Transmembrane</keyword>
<feature type="transmembrane region" description="Helical" evidence="1">
    <location>
        <begin position="68"/>
        <end position="87"/>
    </location>
</feature>
<keyword evidence="4" id="KW-1185">Reference proteome</keyword>
<dbReference type="AlphaFoldDB" id="F0XP22"/>
<sequence>MIRRVTTRVGSCSQLAPAKCIRLATPLQRRTFLSTGLRSRSDNSRASFDTLNVERLARERQDYDRTRLVFLAAGSVAGIIATIYTAFQLKNALEKNPTKLDAGPTYGSSLAARKVIVHDKEGNEVVPTGDSTVTEFPRTLNVPVFEDSSISSAASPQSTSQSEPTTEYTLVGLGVRTVSFLSIRVYVVGYYVATADIAALQSRLVKRVDPIATALVSGEKDELRAALLDPVKSEEIWNTLLEDGVPLRSAFRIVPVRDTDFPHLRDGLVRAIQARASMILPQEQVETPSKGPEFGESVRQFRQLFNRGKVLKRKELLLLRGEGGRLSIVYDDGRSFGRQYLGSVEDERLSRVLWLNYLGGSKVASEPARQSIVNGVIEFVERPVGTVATQVV</sequence>
<accession>F0XP22</accession>
<dbReference type="STRING" id="655863.F0XP22"/>
<dbReference type="GO" id="GO:0016872">
    <property type="term" value="F:intramolecular lyase activity"/>
    <property type="evidence" value="ECO:0007669"/>
    <property type="project" value="InterPro"/>
</dbReference>
<keyword evidence="1" id="KW-0472">Membrane</keyword>
<dbReference type="eggNOG" id="ENOG502RGD3">
    <property type="taxonomic scope" value="Eukaryota"/>
</dbReference>
<dbReference type="InParanoid" id="F0XP22"/>
<keyword evidence="1" id="KW-1133">Transmembrane helix</keyword>
<name>F0XP22_GROCL</name>
<dbReference type="HOGENOM" id="CLU_038840_1_0_1"/>
<dbReference type="RefSeq" id="XP_014170147.1">
    <property type="nucleotide sequence ID" value="XM_014314672.1"/>
</dbReference>
<dbReference type="PANTHER" id="PTHR47284">
    <property type="entry name" value="FATTY-ACID-BINDING PROTEIN 2"/>
    <property type="match status" value="1"/>
</dbReference>
<evidence type="ECO:0000313" key="3">
    <source>
        <dbReference type="EMBL" id="EFX00665.1"/>
    </source>
</evidence>
<dbReference type="InterPro" id="IPR036298">
    <property type="entry name" value="Chalcone_isomerase_sf"/>
</dbReference>
<dbReference type="InterPro" id="IPR016087">
    <property type="entry name" value="Chalcone_isomerase"/>
</dbReference>
<reference evidence="3 4" key="1">
    <citation type="journal article" date="2011" name="Proc. Natl. Acad. Sci. U.S.A.">
        <title>Genome and transcriptome analyses of the mountain pine beetle-fungal symbiont Grosmannia clavigera, a lodgepole pine pathogen.</title>
        <authorList>
            <person name="DiGuistini S."/>
            <person name="Wang Y."/>
            <person name="Liao N.Y."/>
            <person name="Taylor G."/>
            <person name="Tanguay P."/>
            <person name="Feau N."/>
            <person name="Henrissat B."/>
            <person name="Chan S.K."/>
            <person name="Hesse-Orce U."/>
            <person name="Alamouti S.M."/>
            <person name="Tsui C.K.M."/>
            <person name="Docking R.T."/>
            <person name="Levasseur A."/>
            <person name="Haridas S."/>
            <person name="Robertson G."/>
            <person name="Birol I."/>
            <person name="Holt R.A."/>
            <person name="Marra M.A."/>
            <person name="Hamelin R.C."/>
            <person name="Hirst M."/>
            <person name="Jones S.J.M."/>
            <person name="Bohlmann J."/>
            <person name="Breuil C."/>
        </authorList>
    </citation>
    <scope>NUCLEOTIDE SEQUENCE [LARGE SCALE GENOMIC DNA]</scope>
    <source>
        <strain evidence="4">kw1407 / UAMH 11150</strain>
    </source>
</reference>
<gene>
    <name evidence="3" type="ORF">CMQ_7667</name>
</gene>